<dbReference type="PIRSF" id="PIRSF015582">
    <property type="entry name" value="Cit_lyase_B"/>
    <property type="match status" value="1"/>
</dbReference>
<dbReference type="SUPFAM" id="SSF51621">
    <property type="entry name" value="Phosphoenolpyruvate/pyruvate domain"/>
    <property type="match status" value="1"/>
</dbReference>
<protein>
    <submittedName>
        <fullName evidence="4">CoA ester lyase</fullName>
    </submittedName>
</protein>
<sequence>MNNTYLMRSLMFVPAHNQKLLDSAVRRDADVLLLDIEDSVPFAEKQLSRDNIKNFVKRPDLHGKLLFPRVNDRESGELLRDAYQLTIDGIAGFMYPKATKGDDIYFFGKLLETIEYEKGFPIGTFKIIPLIETAGAVINIKDICSACTRVIAVAFGCEDYVTDMGGKHDAEGISITTARNMICIGARSCGVLPIDTVHIKVHDLDDLEKNLILSKNLGFEGMLVLNPKELPLVNRYYSPTEDEVAWAEEMITLSEEAVSEGKGVAVKDNKFIGPPMVKMARNIIRKHELIVLKEKEFHEL</sequence>
<organism evidence="4 5">
    <name type="scientific">Phocaeicola vulgatus</name>
    <name type="common">Bacteroides vulgatus</name>
    <dbReference type="NCBI Taxonomy" id="821"/>
    <lineage>
        <taxon>Bacteria</taxon>
        <taxon>Pseudomonadati</taxon>
        <taxon>Bacteroidota</taxon>
        <taxon>Bacteroidia</taxon>
        <taxon>Bacteroidales</taxon>
        <taxon>Bacteroidaceae</taxon>
        <taxon>Phocaeicola</taxon>
    </lineage>
</organism>
<accession>A0A395UMQ7</accession>
<evidence type="ECO:0000256" key="1">
    <source>
        <dbReference type="ARBA" id="ARBA00001946"/>
    </source>
</evidence>
<dbReference type="EMBL" id="QRUD01000060">
    <property type="protein sequence ID" value="RGR34920.1"/>
    <property type="molecule type" value="Genomic_DNA"/>
</dbReference>
<dbReference type="GO" id="GO:0000287">
    <property type="term" value="F:magnesium ion binding"/>
    <property type="evidence" value="ECO:0007669"/>
    <property type="project" value="TreeGrafter"/>
</dbReference>
<keyword evidence="2" id="KW-0479">Metal-binding</keyword>
<dbReference type="InterPro" id="IPR040442">
    <property type="entry name" value="Pyrv_kinase-like_dom_sf"/>
</dbReference>
<keyword evidence="3" id="KW-0460">Magnesium</keyword>
<reference evidence="4 5" key="1">
    <citation type="submission" date="2018-08" db="EMBL/GenBank/DDBJ databases">
        <title>A genome reference for cultivated species of the human gut microbiota.</title>
        <authorList>
            <person name="Zou Y."/>
            <person name="Xue W."/>
            <person name="Luo G."/>
        </authorList>
    </citation>
    <scope>NUCLEOTIDE SEQUENCE [LARGE SCALE GENOMIC DNA]</scope>
    <source>
        <strain evidence="4 5">AF25-30LB</strain>
    </source>
</reference>
<dbReference type="Gene3D" id="3.20.20.60">
    <property type="entry name" value="Phosphoenolpyruvate-binding domains"/>
    <property type="match status" value="1"/>
</dbReference>
<gene>
    <name evidence="4" type="ORF">DWY53_17695</name>
</gene>
<dbReference type="InterPro" id="IPR011206">
    <property type="entry name" value="Citrate_lyase_beta/mcl1/mcl2"/>
</dbReference>
<dbReference type="InterPro" id="IPR005000">
    <property type="entry name" value="Aldolase/citrate-lyase_domain"/>
</dbReference>
<dbReference type="RefSeq" id="WP_117875811.1">
    <property type="nucleotide sequence ID" value="NZ_JAHYQV010000050.1"/>
</dbReference>
<evidence type="ECO:0000313" key="4">
    <source>
        <dbReference type="EMBL" id="RGR34920.1"/>
    </source>
</evidence>
<dbReference type="PANTHER" id="PTHR32308">
    <property type="entry name" value="LYASE BETA SUBUNIT, PUTATIVE (AFU_ORTHOLOGUE AFUA_4G13030)-RELATED"/>
    <property type="match status" value="1"/>
</dbReference>
<keyword evidence="4" id="KW-0456">Lyase</keyword>
<dbReference type="Proteomes" id="UP000266497">
    <property type="component" value="Unassembled WGS sequence"/>
</dbReference>
<dbReference type="AlphaFoldDB" id="A0A395UMQ7"/>
<proteinExistence type="predicted"/>
<dbReference type="InterPro" id="IPR015813">
    <property type="entry name" value="Pyrv/PenolPyrv_kinase-like_dom"/>
</dbReference>
<name>A0A395UMQ7_PHOVU</name>
<dbReference type="GO" id="GO:0006107">
    <property type="term" value="P:oxaloacetate metabolic process"/>
    <property type="evidence" value="ECO:0007669"/>
    <property type="project" value="TreeGrafter"/>
</dbReference>
<evidence type="ECO:0000256" key="3">
    <source>
        <dbReference type="ARBA" id="ARBA00022842"/>
    </source>
</evidence>
<dbReference type="Pfam" id="PF03328">
    <property type="entry name" value="HpcH_HpaI"/>
    <property type="match status" value="1"/>
</dbReference>
<comment type="caution">
    <text evidence="4">The sequence shown here is derived from an EMBL/GenBank/DDBJ whole genome shotgun (WGS) entry which is preliminary data.</text>
</comment>
<comment type="cofactor">
    <cofactor evidence="1">
        <name>Mg(2+)</name>
        <dbReference type="ChEBI" id="CHEBI:18420"/>
    </cofactor>
</comment>
<evidence type="ECO:0000313" key="5">
    <source>
        <dbReference type="Proteomes" id="UP000266497"/>
    </source>
</evidence>
<dbReference type="PANTHER" id="PTHR32308:SF0">
    <property type="entry name" value="HPCH_HPAI ALDOLASE_CITRATE LYASE DOMAIN-CONTAINING PROTEIN"/>
    <property type="match status" value="1"/>
</dbReference>
<dbReference type="GO" id="GO:0016829">
    <property type="term" value="F:lyase activity"/>
    <property type="evidence" value="ECO:0007669"/>
    <property type="project" value="UniProtKB-KW"/>
</dbReference>
<evidence type="ECO:0000256" key="2">
    <source>
        <dbReference type="ARBA" id="ARBA00022723"/>
    </source>
</evidence>